<reference evidence="1 2" key="1">
    <citation type="submission" date="2020-05" db="EMBL/GenBank/DDBJ databases">
        <title>Whole genome shotgun sequence of Streptomyces microflavus NBRC 13062.</title>
        <authorList>
            <person name="Komaki H."/>
            <person name="Tamura T."/>
        </authorList>
    </citation>
    <scope>NUCLEOTIDE SEQUENCE [LARGE SCALE GENOMIC DNA]</scope>
    <source>
        <strain evidence="1 2">NBRC 13062</strain>
    </source>
</reference>
<organism evidence="1 2">
    <name type="scientific">Streptomyces microflavus</name>
    <name type="common">Streptomyces lipmanii</name>
    <dbReference type="NCBI Taxonomy" id="1919"/>
    <lineage>
        <taxon>Bacteria</taxon>
        <taxon>Bacillati</taxon>
        <taxon>Actinomycetota</taxon>
        <taxon>Actinomycetes</taxon>
        <taxon>Kitasatosporales</taxon>
        <taxon>Streptomycetaceae</taxon>
        <taxon>Streptomyces</taxon>
    </lineage>
</organism>
<protein>
    <submittedName>
        <fullName evidence="1">Uncharacterized protein</fullName>
    </submittedName>
</protein>
<dbReference type="Proteomes" id="UP000498740">
    <property type="component" value="Unassembled WGS sequence"/>
</dbReference>
<accession>A0A7J0CIA0</accession>
<sequence>MRCSALPKDLIAAQCAWERTYRSLADPANRQRTTALRRRLLELSARVWWHPYWEQAGTGQRAALRLSVRELESRTVGKHPAQ</sequence>
<evidence type="ECO:0000313" key="2">
    <source>
        <dbReference type="Proteomes" id="UP000498740"/>
    </source>
</evidence>
<comment type="caution">
    <text evidence="1">The sequence shown here is derived from an EMBL/GenBank/DDBJ whole genome shotgun (WGS) entry which is preliminary data.</text>
</comment>
<proteinExistence type="predicted"/>
<evidence type="ECO:0000313" key="1">
    <source>
        <dbReference type="EMBL" id="GFN02186.1"/>
    </source>
</evidence>
<dbReference type="AlphaFoldDB" id="A0A7J0CIA0"/>
<gene>
    <name evidence="1" type="ORF">Smic_07420</name>
</gene>
<dbReference type="EMBL" id="BLWD01000001">
    <property type="protein sequence ID" value="GFN02186.1"/>
    <property type="molecule type" value="Genomic_DNA"/>
</dbReference>
<name>A0A7J0CIA0_STRMI</name>